<accession>A0A2N5DPD2</accession>
<keyword evidence="9" id="KW-1185">Reference proteome</keyword>
<evidence type="ECO:0000313" key="8">
    <source>
        <dbReference type="EMBL" id="PLR27894.1"/>
    </source>
</evidence>
<sequence length="258" mass="27076">MKTLLAIVMSLACGVSVACAAQWPNGAKAAVALTYDDALASQLDNAIPALDAAGFRGSFFLSSVKAADIPRWRAAATQGHELANHTIFHACPAANFPADPRYVAEAYTPASLLKEIEQQNVLLTAIDGKARHGFATPCGASKAGGVDYLEALRASNLVTYARGVVTTPEDLAGRRIDPMHVPSRGFPEGVTGAQLIDFAKSASAGGGVAVFLFHGVGGDYLQVSNPAHQELLAWLKANSKEVWVAPLQEVMDWAAAHP</sequence>
<dbReference type="AlphaFoldDB" id="A0A2N5DPD2"/>
<gene>
    <name evidence="8" type="ORF">SGCZBJ_05940</name>
</gene>
<name>A0A2N5DPD2_9CAUL</name>
<evidence type="ECO:0000256" key="5">
    <source>
        <dbReference type="ARBA" id="ARBA00032976"/>
    </source>
</evidence>
<comment type="function">
    <text evidence="1">Is involved in generating a small heat-stable compound (Nod), an acylated oligomer of N-acetylglucosamine, that stimulates mitosis in various plant protoplasts.</text>
</comment>
<dbReference type="InterPro" id="IPR002509">
    <property type="entry name" value="NODB_dom"/>
</dbReference>
<dbReference type="OrthoDB" id="276604at2"/>
<comment type="caution">
    <text evidence="8">The sequence shown here is derived from an EMBL/GenBank/DDBJ whole genome shotgun (WGS) entry which is preliminary data.</text>
</comment>
<dbReference type="SUPFAM" id="SSF88713">
    <property type="entry name" value="Glycoside hydrolase/deacetylase"/>
    <property type="match status" value="1"/>
</dbReference>
<comment type="similarity">
    <text evidence="2">Belongs to the polysaccharide deacetylase family.</text>
</comment>
<dbReference type="Pfam" id="PF01522">
    <property type="entry name" value="Polysacc_deac_1"/>
    <property type="match status" value="1"/>
</dbReference>
<evidence type="ECO:0000256" key="6">
    <source>
        <dbReference type="SAM" id="SignalP"/>
    </source>
</evidence>
<dbReference type="Proteomes" id="UP000234479">
    <property type="component" value="Unassembled WGS sequence"/>
</dbReference>
<feature type="chain" id="PRO_5014788439" description="Chitooligosaccharide deacetylase" evidence="6">
    <location>
        <begin position="21"/>
        <end position="258"/>
    </location>
</feature>
<evidence type="ECO:0000313" key="9">
    <source>
        <dbReference type="Proteomes" id="UP000234479"/>
    </source>
</evidence>
<dbReference type="InterPro" id="IPR051398">
    <property type="entry name" value="Polysacch_Deacetylase"/>
</dbReference>
<organism evidence="8 9">
    <name type="scientific">Caulobacter zeae</name>
    <dbReference type="NCBI Taxonomy" id="2055137"/>
    <lineage>
        <taxon>Bacteria</taxon>
        <taxon>Pseudomonadati</taxon>
        <taxon>Pseudomonadota</taxon>
        <taxon>Alphaproteobacteria</taxon>
        <taxon>Caulobacterales</taxon>
        <taxon>Caulobacteraceae</taxon>
        <taxon>Caulobacter</taxon>
    </lineage>
</organism>
<evidence type="ECO:0000256" key="4">
    <source>
        <dbReference type="ARBA" id="ARBA00022729"/>
    </source>
</evidence>
<proteinExistence type="inferred from homology"/>
<evidence type="ECO:0000256" key="2">
    <source>
        <dbReference type="ARBA" id="ARBA00010973"/>
    </source>
</evidence>
<dbReference type="EMBL" id="PJRS01000011">
    <property type="protein sequence ID" value="PLR27894.1"/>
    <property type="molecule type" value="Genomic_DNA"/>
</dbReference>
<evidence type="ECO:0000256" key="1">
    <source>
        <dbReference type="ARBA" id="ARBA00003236"/>
    </source>
</evidence>
<evidence type="ECO:0000259" key="7">
    <source>
        <dbReference type="Pfam" id="PF01522"/>
    </source>
</evidence>
<feature type="domain" description="NodB homology" evidence="7">
    <location>
        <begin position="27"/>
        <end position="143"/>
    </location>
</feature>
<dbReference type="PANTHER" id="PTHR34216:SF11">
    <property type="entry name" value="CHITOOLIGOSACCHARIDE DEACETYLASE"/>
    <property type="match status" value="1"/>
</dbReference>
<dbReference type="PROSITE" id="PS51257">
    <property type="entry name" value="PROKAR_LIPOPROTEIN"/>
    <property type="match status" value="1"/>
</dbReference>
<dbReference type="Gene3D" id="3.20.20.370">
    <property type="entry name" value="Glycoside hydrolase/deacetylase"/>
    <property type="match status" value="1"/>
</dbReference>
<dbReference type="PANTHER" id="PTHR34216">
    <property type="match status" value="1"/>
</dbReference>
<dbReference type="GO" id="GO:0016810">
    <property type="term" value="F:hydrolase activity, acting on carbon-nitrogen (but not peptide) bonds"/>
    <property type="evidence" value="ECO:0007669"/>
    <property type="project" value="InterPro"/>
</dbReference>
<dbReference type="RefSeq" id="WP_101717092.1">
    <property type="nucleotide sequence ID" value="NZ_PJRS01000011.1"/>
</dbReference>
<feature type="signal peptide" evidence="6">
    <location>
        <begin position="1"/>
        <end position="20"/>
    </location>
</feature>
<dbReference type="GO" id="GO:0005975">
    <property type="term" value="P:carbohydrate metabolic process"/>
    <property type="evidence" value="ECO:0007669"/>
    <property type="project" value="InterPro"/>
</dbReference>
<protein>
    <recommendedName>
        <fullName evidence="3">Chitooligosaccharide deacetylase</fullName>
    </recommendedName>
    <alternativeName>
        <fullName evidence="5">Nodulation protein B</fullName>
    </alternativeName>
</protein>
<keyword evidence="4 6" id="KW-0732">Signal</keyword>
<reference evidence="8 9" key="1">
    <citation type="submission" date="2017-12" db="EMBL/GenBank/DDBJ databases">
        <title>The genome sequence of Caulobacter sp. 410.</title>
        <authorList>
            <person name="Gao J."/>
            <person name="Mao X."/>
            <person name="Sun J."/>
        </authorList>
    </citation>
    <scope>NUCLEOTIDE SEQUENCE [LARGE SCALE GENOMIC DNA]</scope>
    <source>
        <strain evidence="8 9">410</strain>
    </source>
</reference>
<evidence type="ECO:0000256" key="3">
    <source>
        <dbReference type="ARBA" id="ARBA00020071"/>
    </source>
</evidence>
<dbReference type="InterPro" id="IPR011330">
    <property type="entry name" value="Glyco_hydro/deAcase_b/a-brl"/>
</dbReference>